<organism evidence="5 6">
    <name type="scientific">Aspergillus kawachii</name>
    <name type="common">White koji mold</name>
    <name type="synonym">Aspergillus awamori var. kawachi</name>
    <dbReference type="NCBI Taxonomy" id="1069201"/>
    <lineage>
        <taxon>Eukaryota</taxon>
        <taxon>Fungi</taxon>
        <taxon>Dikarya</taxon>
        <taxon>Ascomycota</taxon>
        <taxon>Pezizomycotina</taxon>
        <taxon>Eurotiomycetes</taxon>
        <taxon>Eurotiomycetidae</taxon>
        <taxon>Eurotiales</taxon>
        <taxon>Aspergillaceae</taxon>
        <taxon>Aspergillus</taxon>
        <taxon>Aspergillus subgen. Circumdati</taxon>
    </lineage>
</organism>
<evidence type="ECO:0000256" key="3">
    <source>
        <dbReference type="ARBA" id="ARBA00023274"/>
    </source>
</evidence>
<dbReference type="SUPFAM" id="SSF56808">
    <property type="entry name" value="Ribosomal protein L1"/>
    <property type="match status" value="1"/>
</dbReference>
<dbReference type="EMBL" id="BCWF01000023">
    <property type="protein sequence ID" value="GAT27743.1"/>
    <property type="molecule type" value="Genomic_DNA"/>
</dbReference>
<evidence type="ECO:0000256" key="4">
    <source>
        <dbReference type="SAM" id="MobiDB-lite"/>
    </source>
</evidence>
<evidence type="ECO:0000313" key="6">
    <source>
        <dbReference type="Proteomes" id="UP000075230"/>
    </source>
</evidence>
<dbReference type="Pfam" id="PF00687">
    <property type="entry name" value="Ribosomal_L1"/>
    <property type="match status" value="1"/>
</dbReference>
<dbReference type="InterPro" id="IPR016095">
    <property type="entry name" value="Ribosomal_uL1_3-a/b-sand"/>
</dbReference>
<dbReference type="VEuPathDB" id="FungiDB:ASPFODRAFT_143461"/>
<dbReference type="Proteomes" id="UP000075230">
    <property type="component" value="Unassembled WGS sequence"/>
</dbReference>
<dbReference type="Gene3D" id="3.30.190.20">
    <property type="match status" value="1"/>
</dbReference>
<dbReference type="InterPro" id="IPR023674">
    <property type="entry name" value="Ribosomal_uL1-like"/>
</dbReference>
<sequence length="337" mass="37085">MGSAGGKFLRGRWSAGASRFRTRKHSRRCQAHSEFIAMASSYSSLMPSAARGILSSCRPALRPSPIAPILPSLQQVRTAAQARKVKGGDKTTKRKKGPREFKQKDLKDMQQFALCDAMRYLRAFEVGREPTNSKYEVHVRLKTRRDGPVIRNMLRFPHSVQTESRICVVCPPGTRHEKEARAAGAVLVGEQEVFDAVKAGKIEFDRCLCHPDSLDALNKAGLGRILGPRGLMPSVKTGTVVEDIAVRVDMLRGGTIYRERDAVIRVPVGQLGFSPEQLRDNLRATIDQIKKDAAGLNDRVTKEVYEVVLSSTNGPGFSLNGEFRSETSPESAALQGV</sequence>
<reference evidence="5 6" key="1">
    <citation type="journal article" date="2016" name="DNA Res.">
        <title>Genome sequence of Aspergillus luchuensis NBRC 4314.</title>
        <authorList>
            <person name="Yamada O."/>
            <person name="Machida M."/>
            <person name="Hosoyama A."/>
            <person name="Goto M."/>
            <person name="Takahashi T."/>
            <person name="Futagami T."/>
            <person name="Yamagata Y."/>
            <person name="Takeuchi M."/>
            <person name="Kobayashi T."/>
            <person name="Koike H."/>
            <person name="Abe K."/>
            <person name="Asai K."/>
            <person name="Arita M."/>
            <person name="Fujita N."/>
            <person name="Fukuda K."/>
            <person name="Higa K."/>
            <person name="Horikawa H."/>
            <person name="Ishikawa T."/>
            <person name="Jinno K."/>
            <person name="Kato Y."/>
            <person name="Kirimura K."/>
            <person name="Mizutani O."/>
            <person name="Nakasone K."/>
            <person name="Sano M."/>
            <person name="Shiraishi Y."/>
            <person name="Tsukahara M."/>
            <person name="Gomi K."/>
        </authorList>
    </citation>
    <scope>NUCLEOTIDE SEQUENCE [LARGE SCALE GENOMIC DNA]</scope>
    <source>
        <strain evidence="5 6">RIB 2604</strain>
    </source>
</reference>
<keyword evidence="3" id="KW-0687">Ribonucleoprotein</keyword>
<dbReference type="InterPro" id="IPR028364">
    <property type="entry name" value="Ribosomal_uL1/biogenesis"/>
</dbReference>
<proteinExistence type="inferred from homology"/>
<keyword evidence="2" id="KW-0689">Ribosomal protein</keyword>
<evidence type="ECO:0000256" key="1">
    <source>
        <dbReference type="ARBA" id="ARBA00010531"/>
    </source>
</evidence>
<protein>
    <submittedName>
        <fullName evidence="5">Mitochondrial large ribosomal subunit protein L1</fullName>
    </submittedName>
</protein>
<dbReference type="GO" id="GO:0005762">
    <property type="term" value="C:mitochondrial large ribosomal subunit"/>
    <property type="evidence" value="ECO:0007669"/>
    <property type="project" value="TreeGrafter"/>
</dbReference>
<dbReference type="PANTHER" id="PTHR36427:SF3">
    <property type="entry name" value="LARGE RIBOSOMAL SUBUNIT PROTEIN UL1M"/>
    <property type="match status" value="1"/>
</dbReference>
<dbReference type="Gene3D" id="3.40.50.790">
    <property type="match status" value="1"/>
</dbReference>
<feature type="region of interest" description="Disordered" evidence="4">
    <location>
        <begin position="80"/>
        <end position="103"/>
    </location>
</feature>
<gene>
    <name evidence="5" type="ORF">RIB2604_02300990</name>
</gene>
<dbReference type="FunFam" id="3.40.50.790:FF:000001">
    <property type="entry name" value="50S ribosomal protein L1"/>
    <property type="match status" value="1"/>
</dbReference>
<accession>A0A146FRW3</accession>
<dbReference type="CDD" id="cd00403">
    <property type="entry name" value="Ribosomal_L1"/>
    <property type="match status" value="1"/>
</dbReference>
<comment type="similarity">
    <text evidence="1">Belongs to the universal ribosomal protein uL1 family.</text>
</comment>
<name>A0A146FRW3_ASPKA</name>
<evidence type="ECO:0000256" key="2">
    <source>
        <dbReference type="ARBA" id="ARBA00022980"/>
    </source>
</evidence>
<comment type="caution">
    <text evidence="5">The sequence shown here is derived from an EMBL/GenBank/DDBJ whole genome shotgun (WGS) entry which is preliminary data.</text>
</comment>
<dbReference type="GO" id="GO:0003735">
    <property type="term" value="F:structural constituent of ribosome"/>
    <property type="evidence" value="ECO:0007669"/>
    <property type="project" value="TreeGrafter"/>
</dbReference>
<evidence type="ECO:0000313" key="5">
    <source>
        <dbReference type="EMBL" id="GAT27743.1"/>
    </source>
</evidence>
<dbReference type="AlphaFoldDB" id="A0A146FRW3"/>
<dbReference type="PANTHER" id="PTHR36427">
    <property type="entry name" value="54S RIBOSOMAL PROTEIN L1, MITOCHONDRIAL"/>
    <property type="match status" value="1"/>
</dbReference>
<reference evidence="6" key="2">
    <citation type="submission" date="2016-02" db="EMBL/GenBank/DDBJ databases">
        <title>Genome sequencing of Aspergillus luchuensis NBRC 4314.</title>
        <authorList>
            <person name="Yamada O."/>
        </authorList>
    </citation>
    <scope>NUCLEOTIDE SEQUENCE [LARGE SCALE GENOMIC DNA]</scope>
    <source>
        <strain evidence="6">RIB 2604</strain>
    </source>
</reference>